<dbReference type="PROSITE" id="PS00337">
    <property type="entry name" value="BETA_LACTAMASE_D"/>
    <property type="match status" value="1"/>
</dbReference>
<dbReference type="Proteomes" id="UP000284202">
    <property type="component" value="Unassembled WGS sequence"/>
</dbReference>
<evidence type="ECO:0000256" key="5">
    <source>
        <dbReference type="ARBA" id="ARBA00023251"/>
    </source>
</evidence>
<dbReference type="GO" id="GO:0046677">
    <property type="term" value="P:response to antibiotic"/>
    <property type="evidence" value="ECO:0007669"/>
    <property type="project" value="UniProtKB-UniRule"/>
</dbReference>
<feature type="domain" description="Penicillin-binding protein transpeptidase" evidence="8">
    <location>
        <begin position="76"/>
        <end position="276"/>
    </location>
</feature>
<gene>
    <name evidence="9" type="primary">blaOXA</name>
    <name evidence="9" type="ORF">D3P04_22020</name>
</gene>
<evidence type="ECO:0000259" key="8">
    <source>
        <dbReference type="Pfam" id="PF00905"/>
    </source>
</evidence>
<name>A0A418SM77_9RHOB</name>
<evidence type="ECO:0000256" key="4">
    <source>
        <dbReference type="ARBA" id="ARBA00022801"/>
    </source>
</evidence>
<dbReference type="EC" id="3.5.2.6" evidence="2 7"/>
<dbReference type="InterPro" id="IPR001460">
    <property type="entry name" value="PCN-bd_Tpept"/>
</dbReference>
<keyword evidence="3" id="KW-0732">Signal</keyword>
<feature type="modified residue" description="N6-carboxylysine" evidence="6">
    <location>
        <position position="92"/>
    </location>
</feature>
<evidence type="ECO:0000313" key="9">
    <source>
        <dbReference type="EMBL" id="RJE82034.1"/>
    </source>
</evidence>
<comment type="catalytic activity">
    <reaction evidence="7">
        <text>a beta-lactam + H2O = a substituted beta-amino acid</text>
        <dbReference type="Rhea" id="RHEA:20401"/>
        <dbReference type="ChEBI" id="CHEBI:15377"/>
        <dbReference type="ChEBI" id="CHEBI:35627"/>
        <dbReference type="ChEBI" id="CHEBI:140347"/>
        <dbReference type="EC" id="3.5.2.6"/>
    </reaction>
</comment>
<keyword evidence="5 7" id="KW-0046">Antibiotic resistance</keyword>
<evidence type="ECO:0000256" key="3">
    <source>
        <dbReference type="ARBA" id="ARBA00022729"/>
    </source>
</evidence>
<evidence type="ECO:0000313" key="10">
    <source>
        <dbReference type="Proteomes" id="UP000284202"/>
    </source>
</evidence>
<dbReference type="GO" id="GO:0017001">
    <property type="term" value="P:antibiotic catabolic process"/>
    <property type="evidence" value="ECO:0007669"/>
    <property type="project" value="InterPro"/>
</dbReference>
<comment type="similarity">
    <text evidence="1 7">Belongs to the class-D beta-lactamase family.</text>
</comment>
<dbReference type="NCBIfam" id="NF000270">
    <property type="entry name" value="bla_class_D_alt"/>
    <property type="match status" value="1"/>
</dbReference>
<protein>
    <recommendedName>
        <fullName evidence="2 7">Beta-lactamase</fullName>
        <ecNumber evidence="2 7">3.5.2.6</ecNumber>
    </recommendedName>
</protein>
<feature type="active site" description="Acyl-ester intermediate" evidence="6">
    <location>
        <position position="89"/>
    </location>
</feature>
<dbReference type="InterPro" id="IPR012338">
    <property type="entry name" value="Beta-lactam/transpept-like"/>
</dbReference>
<dbReference type="Gene3D" id="3.40.710.10">
    <property type="entry name" value="DD-peptidase/beta-lactamase superfamily"/>
    <property type="match status" value="1"/>
</dbReference>
<evidence type="ECO:0000256" key="1">
    <source>
        <dbReference type="ARBA" id="ARBA00007898"/>
    </source>
</evidence>
<dbReference type="AlphaFoldDB" id="A0A418SM77"/>
<dbReference type="GO" id="GO:0008800">
    <property type="term" value="F:beta-lactamase activity"/>
    <property type="evidence" value="ECO:0007669"/>
    <property type="project" value="UniProtKB-UniRule"/>
</dbReference>
<keyword evidence="4 7" id="KW-0378">Hydrolase</keyword>
<sequence>MVVSFRISRWAGAITGPSPKTTLGPRLNHSKLLRKQSEDDLDLSLDITLSLALPAAAKERVVCTVAVEAGSSVPLVHNGSCDERISAASTFKIAISLMAFDSGIFVAPDKPEWPFKEGYADWNPKWRQATTPASWMRDSVVWFSQRATERLGTERFAAYVDAFDYGNQDVSGDKGKANGLTNAWLSSSLQISPAEQVAFLRRMIDGELPIDPSAVEQTKKLLVFDEQPGGWRIYGKTGAGMPFGEDGELLKGQPFGWYVGWAEKDERKVVFARLVRFSERPETTPAMIARAGLLEALFRARGALN</sequence>
<evidence type="ECO:0000256" key="7">
    <source>
        <dbReference type="RuleBase" id="RU361140"/>
    </source>
</evidence>
<proteinExistence type="inferred from homology"/>
<accession>A0A418SM77</accession>
<dbReference type="GO" id="GO:0008658">
    <property type="term" value="F:penicillin binding"/>
    <property type="evidence" value="ECO:0007669"/>
    <property type="project" value="InterPro"/>
</dbReference>
<dbReference type="SUPFAM" id="SSF56601">
    <property type="entry name" value="beta-lactamase/transpeptidase-like"/>
    <property type="match status" value="1"/>
</dbReference>
<dbReference type="Pfam" id="PF00905">
    <property type="entry name" value="Transpeptidase"/>
    <property type="match status" value="1"/>
</dbReference>
<organism evidence="9 10">
    <name type="scientific">Paracoccus onubensis</name>
    <dbReference type="NCBI Taxonomy" id="1675788"/>
    <lineage>
        <taxon>Bacteria</taxon>
        <taxon>Pseudomonadati</taxon>
        <taxon>Pseudomonadota</taxon>
        <taxon>Alphaproteobacteria</taxon>
        <taxon>Rhodobacterales</taxon>
        <taxon>Paracoccaceae</taxon>
        <taxon>Paracoccus</taxon>
    </lineage>
</organism>
<dbReference type="EMBL" id="QZCG01000021">
    <property type="protein sequence ID" value="RJE82034.1"/>
    <property type="molecule type" value="Genomic_DNA"/>
</dbReference>
<evidence type="ECO:0000256" key="2">
    <source>
        <dbReference type="ARBA" id="ARBA00012865"/>
    </source>
</evidence>
<reference evidence="10" key="1">
    <citation type="submission" date="2018-09" db="EMBL/GenBank/DDBJ databases">
        <title>Acidovorax cavernicola nov. sp. isolated from Gruta de las Maravillas (Aracena, Spain).</title>
        <authorList>
            <person name="Jurado V."/>
            <person name="Gutierrez-Patricio S."/>
            <person name="Gonzalez-Pimentel J.L."/>
            <person name="Miller A.Z."/>
            <person name="Laiz L."/>
            <person name="Saiz-Jimenez C."/>
        </authorList>
    </citation>
    <scope>NUCLEOTIDE SEQUENCE [LARGE SCALE GENOMIC DNA]</scope>
    <source>
        <strain evidence="10">1011MAR3C25</strain>
    </source>
</reference>
<keyword evidence="10" id="KW-1185">Reference proteome</keyword>
<comment type="caution">
    <text evidence="9">The sequence shown here is derived from an EMBL/GenBank/DDBJ whole genome shotgun (WGS) entry which is preliminary data.</text>
</comment>
<evidence type="ECO:0000256" key="6">
    <source>
        <dbReference type="PIRSR" id="PIRSR602137-50"/>
    </source>
</evidence>
<dbReference type="OrthoDB" id="9762883at2"/>
<dbReference type="InterPro" id="IPR002137">
    <property type="entry name" value="Beta-lactam_class-D_AS"/>
</dbReference>